<evidence type="ECO:0000313" key="5">
    <source>
        <dbReference type="Proteomes" id="UP000779809"/>
    </source>
</evidence>
<evidence type="ECO:0000313" key="4">
    <source>
        <dbReference type="EMBL" id="MBI2677344.1"/>
    </source>
</evidence>
<proteinExistence type="predicted"/>
<reference evidence="4" key="1">
    <citation type="submission" date="2020-07" db="EMBL/GenBank/DDBJ databases">
        <title>Huge and variable diversity of episymbiotic CPR bacteria and DPANN archaea in groundwater ecosystems.</title>
        <authorList>
            <person name="He C.Y."/>
            <person name="Keren R."/>
            <person name="Whittaker M."/>
            <person name="Farag I.F."/>
            <person name="Doudna J."/>
            <person name="Cate J.H.D."/>
            <person name="Banfield J.F."/>
        </authorList>
    </citation>
    <scope>NUCLEOTIDE SEQUENCE</scope>
    <source>
        <strain evidence="4">NC_groundwater_580_Pr5_B-0.1um_64_19</strain>
    </source>
</reference>
<feature type="region of interest" description="Disordered" evidence="2">
    <location>
        <begin position="25"/>
        <end position="74"/>
    </location>
</feature>
<dbReference type="AlphaFoldDB" id="A0A932A622"/>
<dbReference type="Pfam" id="PF13432">
    <property type="entry name" value="TPR_16"/>
    <property type="match status" value="1"/>
</dbReference>
<dbReference type="PROSITE" id="PS50005">
    <property type="entry name" value="TPR"/>
    <property type="match status" value="2"/>
</dbReference>
<feature type="repeat" description="TPR" evidence="1">
    <location>
        <begin position="85"/>
        <end position="118"/>
    </location>
</feature>
<accession>A0A932A622</accession>
<keyword evidence="3" id="KW-0732">Signal</keyword>
<dbReference type="Proteomes" id="UP000779809">
    <property type="component" value="Unassembled WGS sequence"/>
</dbReference>
<sequence>MSRNILLAVLALLLSPWCVAQLEPTQSGRGQAPQGQAPPRSDDSASSSSSKDRPVGIAPPANDADHPGADAADVGEFKKYDPHRAAKDAEVAEYYAKQGNHRAALWRYQDALEYMPNDPTVIYKLAETYDRLEQPQPAARHIVLYLRLAPEGEFVEAAKKLQQRLRPVILALAKTPGQKQAFALVDEGAVLLSRHEFRGAIAKFQSALEADPKNEDATFFLADAYQQNGLMDEAGATYRSYLRLSPGGVFADSARIALQHLPALRGEGIPAKPDLPTSQPSESPR</sequence>
<evidence type="ECO:0000256" key="1">
    <source>
        <dbReference type="PROSITE-ProRule" id="PRU00339"/>
    </source>
</evidence>
<evidence type="ECO:0000256" key="2">
    <source>
        <dbReference type="SAM" id="MobiDB-lite"/>
    </source>
</evidence>
<dbReference type="InterPro" id="IPR019734">
    <property type="entry name" value="TPR_rpt"/>
</dbReference>
<dbReference type="EMBL" id="JACPNR010000004">
    <property type="protein sequence ID" value="MBI2677344.1"/>
    <property type="molecule type" value="Genomic_DNA"/>
</dbReference>
<dbReference type="SUPFAM" id="SSF48452">
    <property type="entry name" value="TPR-like"/>
    <property type="match status" value="1"/>
</dbReference>
<feature type="repeat" description="TPR" evidence="1">
    <location>
        <begin position="181"/>
        <end position="214"/>
    </location>
</feature>
<comment type="caution">
    <text evidence="4">The sequence shown here is derived from an EMBL/GenBank/DDBJ whole genome shotgun (WGS) entry which is preliminary data.</text>
</comment>
<name>A0A932A622_9BACT</name>
<gene>
    <name evidence="4" type="ORF">HYX28_01030</name>
</gene>
<feature type="signal peptide" evidence="3">
    <location>
        <begin position="1"/>
        <end position="20"/>
    </location>
</feature>
<evidence type="ECO:0000256" key="3">
    <source>
        <dbReference type="SAM" id="SignalP"/>
    </source>
</evidence>
<dbReference type="Gene3D" id="1.25.40.10">
    <property type="entry name" value="Tetratricopeptide repeat domain"/>
    <property type="match status" value="2"/>
</dbReference>
<organism evidence="4 5">
    <name type="scientific">Candidatus Korobacter versatilis</name>
    <dbReference type="NCBI Taxonomy" id="658062"/>
    <lineage>
        <taxon>Bacteria</taxon>
        <taxon>Pseudomonadati</taxon>
        <taxon>Acidobacteriota</taxon>
        <taxon>Terriglobia</taxon>
        <taxon>Terriglobales</taxon>
        <taxon>Candidatus Korobacteraceae</taxon>
        <taxon>Candidatus Korobacter</taxon>
    </lineage>
</organism>
<keyword evidence="1" id="KW-0802">TPR repeat</keyword>
<dbReference type="InterPro" id="IPR011990">
    <property type="entry name" value="TPR-like_helical_dom_sf"/>
</dbReference>
<protein>
    <submittedName>
        <fullName evidence="4">Tetratricopeptide repeat protein</fullName>
    </submittedName>
</protein>
<feature type="chain" id="PRO_5036698297" evidence="3">
    <location>
        <begin position="21"/>
        <end position="285"/>
    </location>
</feature>